<protein>
    <recommendedName>
        <fullName evidence="3 9">Flagellar biosynthetic protein FliQ</fullName>
    </recommendedName>
</protein>
<dbReference type="RefSeq" id="WP_002556446.1">
    <property type="nucleotide sequence ID" value="NZ_CP012029.1"/>
</dbReference>
<evidence type="ECO:0000256" key="6">
    <source>
        <dbReference type="ARBA" id="ARBA00022989"/>
    </source>
</evidence>
<keyword evidence="5 9" id="KW-0812">Transmembrane</keyword>
<dbReference type="GO" id="GO:0044780">
    <property type="term" value="P:bacterial-type flagellum assembly"/>
    <property type="evidence" value="ECO:0007669"/>
    <property type="project" value="InterPro"/>
</dbReference>
<keyword evidence="7 9" id="KW-0472">Membrane</keyword>
<dbReference type="NCBIfam" id="TIGR01402">
    <property type="entry name" value="fliQ"/>
    <property type="match status" value="1"/>
</dbReference>
<dbReference type="AlphaFoldDB" id="A0A0E3B2P9"/>
<dbReference type="PANTHER" id="PTHR34040">
    <property type="entry name" value="FLAGELLAR BIOSYNTHETIC PROTEIN FLIQ"/>
    <property type="match status" value="1"/>
</dbReference>
<evidence type="ECO:0000256" key="1">
    <source>
        <dbReference type="ARBA" id="ARBA00004651"/>
    </source>
</evidence>
<evidence type="ECO:0000256" key="8">
    <source>
        <dbReference type="ARBA" id="ARBA00023143"/>
    </source>
</evidence>
<sequence>MTELDAMTLIRDSLYITLKISSPILLTALVVGLIIGILQTTTSIQEPTIAFVPKLVAVFVVIVIFSSWMIQTMTDYTRNLFLMIEKF</sequence>
<dbReference type="GO" id="GO:0005886">
    <property type="term" value="C:plasma membrane"/>
    <property type="evidence" value="ECO:0007669"/>
    <property type="project" value="UniProtKB-SubCell"/>
</dbReference>
<evidence type="ECO:0000256" key="7">
    <source>
        <dbReference type="ARBA" id="ARBA00023136"/>
    </source>
</evidence>
<comment type="subcellular location">
    <subcellularLocation>
        <location evidence="1 9">Cell membrane</location>
        <topology evidence="1">Multi-pass membrane protein</topology>
    </subcellularLocation>
    <subcellularLocation>
        <location evidence="9">Bacterial flagellum basal body</location>
    </subcellularLocation>
</comment>
<dbReference type="PATRIC" id="fig|280505.15.peg.893"/>
<keyword evidence="4 9" id="KW-1003">Cell membrane</keyword>
<evidence type="ECO:0000256" key="3">
    <source>
        <dbReference type="ARBA" id="ARBA00021718"/>
    </source>
</evidence>
<organism evidence="10">
    <name type="scientific">Leptospira borgpetersenii serovar Ballum</name>
    <dbReference type="NCBI Taxonomy" id="280505"/>
    <lineage>
        <taxon>Bacteria</taxon>
        <taxon>Pseudomonadati</taxon>
        <taxon>Spirochaetota</taxon>
        <taxon>Spirochaetia</taxon>
        <taxon>Leptospirales</taxon>
        <taxon>Leptospiraceae</taxon>
        <taxon>Leptospira</taxon>
    </lineage>
</organism>
<dbReference type="PANTHER" id="PTHR34040:SF2">
    <property type="entry name" value="FLAGELLAR BIOSYNTHETIC PROTEIN FLIQ"/>
    <property type="match status" value="1"/>
</dbReference>
<dbReference type="GeneID" id="29741404"/>
<name>A0A0E3B2P9_LEPBO</name>
<dbReference type="PIRSF" id="PIRSF004669">
    <property type="entry name" value="FliQ"/>
    <property type="match status" value="1"/>
</dbReference>
<comment type="function">
    <text evidence="9">Role in flagellar biosynthesis.</text>
</comment>
<proteinExistence type="inferred from homology"/>
<dbReference type="Proteomes" id="UP000058857">
    <property type="component" value="Chromosome 1"/>
</dbReference>
<comment type="similarity">
    <text evidence="2 9">Belongs to the FliQ/MopD/SpaQ family.</text>
</comment>
<keyword evidence="10" id="KW-0966">Cell projection</keyword>
<evidence type="ECO:0000256" key="9">
    <source>
        <dbReference type="RuleBase" id="RU364090"/>
    </source>
</evidence>
<feature type="transmembrane region" description="Helical" evidence="9">
    <location>
        <begin position="50"/>
        <end position="70"/>
    </location>
</feature>
<accession>A0A0E3B2P9</accession>
<dbReference type="GO" id="GO:0009306">
    <property type="term" value="P:protein secretion"/>
    <property type="evidence" value="ECO:0007669"/>
    <property type="project" value="InterPro"/>
</dbReference>
<dbReference type="InterPro" id="IPR002191">
    <property type="entry name" value="Bac_export_3"/>
</dbReference>
<keyword evidence="8 9" id="KW-0975">Bacterial flagellum</keyword>
<evidence type="ECO:0000256" key="4">
    <source>
        <dbReference type="ARBA" id="ARBA00022475"/>
    </source>
</evidence>
<gene>
    <name evidence="9" type="primary">fliQ</name>
    <name evidence="10" type="ORF">LBBP_00919</name>
</gene>
<keyword evidence="10" id="KW-0969">Cilium</keyword>
<dbReference type="GO" id="GO:0009425">
    <property type="term" value="C:bacterial-type flagellum basal body"/>
    <property type="evidence" value="ECO:0007669"/>
    <property type="project" value="UniProtKB-SubCell"/>
</dbReference>
<evidence type="ECO:0000313" key="11">
    <source>
        <dbReference type="Proteomes" id="UP000058857"/>
    </source>
</evidence>
<evidence type="ECO:0000256" key="5">
    <source>
        <dbReference type="ARBA" id="ARBA00022692"/>
    </source>
</evidence>
<dbReference type="EMBL" id="CP012029">
    <property type="protein sequence ID" value="ALO25241.1"/>
    <property type="molecule type" value="Genomic_DNA"/>
</dbReference>
<feature type="transmembrane region" description="Helical" evidence="9">
    <location>
        <begin position="20"/>
        <end position="38"/>
    </location>
</feature>
<evidence type="ECO:0000313" key="10">
    <source>
        <dbReference type="EMBL" id="ALO25241.1"/>
    </source>
</evidence>
<dbReference type="PRINTS" id="PR00952">
    <property type="entry name" value="TYPE3IMQPROT"/>
</dbReference>
<dbReference type="InterPro" id="IPR006305">
    <property type="entry name" value="FliQ"/>
</dbReference>
<reference evidence="10 11" key="1">
    <citation type="journal article" date="2015" name="PLoS Negl. Trop. Dis.">
        <title>Distribution of Plasmids in Distinct Leptospira Pathogenic Species.</title>
        <authorList>
            <person name="Wang Y."/>
            <person name="Zhuang X."/>
            <person name="Zhong Y."/>
            <person name="Zhang C."/>
            <person name="Zhang Y."/>
            <person name="Zeng L."/>
            <person name="Zhu Y."/>
            <person name="He P."/>
            <person name="Dong K."/>
            <person name="Pal U."/>
            <person name="Guo X."/>
            <person name="Qin J."/>
        </authorList>
    </citation>
    <scope>NUCLEOTIDE SEQUENCE [LARGE SCALE GENOMIC DNA]</scope>
    <source>
        <strain evidence="10 11">56604</strain>
    </source>
</reference>
<evidence type="ECO:0000256" key="2">
    <source>
        <dbReference type="ARBA" id="ARBA00006156"/>
    </source>
</evidence>
<keyword evidence="6 9" id="KW-1133">Transmembrane helix</keyword>
<dbReference type="Pfam" id="PF01313">
    <property type="entry name" value="Bac_export_3"/>
    <property type="match status" value="1"/>
</dbReference>
<dbReference type="GeneID" id="61173853"/>
<keyword evidence="10" id="KW-0282">Flagellum</keyword>